<protein>
    <submittedName>
        <fullName evidence="2">Uncharacterized protein</fullName>
    </submittedName>
</protein>
<feature type="compositionally biased region" description="Basic and acidic residues" evidence="1">
    <location>
        <begin position="1"/>
        <end position="14"/>
    </location>
</feature>
<feature type="region of interest" description="Disordered" evidence="1">
    <location>
        <begin position="1"/>
        <end position="41"/>
    </location>
</feature>
<comment type="caution">
    <text evidence="2">The sequence shown here is derived from an EMBL/GenBank/DDBJ whole genome shotgun (WGS) entry which is preliminary data.</text>
</comment>
<reference evidence="2" key="1">
    <citation type="journal article" date="2014" name="Int. J. Syst. Evol. Microbiol.">
        <title>Complete genome sequence of Corynebacterium casei LMG S-19264T (=DSM 44701T), isolated from a smear-ripened cheese.</title>
        <authorList>
            <consortium name="US DOE Joint Genome Institute (JGI-PGF)"/>
            <person name="Walter F."/>
            <person name="Albersmeier A."/>
            <person name="Kalinowski J."/>
            <person name="Ruckert C."/>
        </authorList>
    </citation>
    <scope>NUCLEOTIDE SEQUENCE</scope>
    <source>
        <strain evidence="2">CGMCC 1.12754</strain>
    </source>
</reference>
<organism evidence="2 3">
    <name type="scientific">Virgibacillus oceani</name>
    <dbReference type="NCBI Taxonomy" id="1479511"/>
    <lineage>
        <taxon>Bacteria</taxon>
        <taxon>Bacillati</taxon>
        <taxon>Bacillota</taxon>
        <taxon>Bacilli</taxon>
        <taxon>Bacillales</taxon>
        <taxon>Bacillaceae</taxon>
        <taxon>Virgibacillus</taxon>
    </lineage>
</organism>
<reference evidence="2" key="2">
    <citation type="submission" date="2020-09" db="EMBL/GenBank/DDBJ databases">
        <authorList>
            <person name="Sun Q."/>
            <person name="Zhou Y."/>
        </authorList>
    </citation>
    <scope>NUCLEOTIDE SEQUENCE</scope>
    <source>
        <strain evidence="2">CGMCC 1.12754</strain>
    </source>
</reference>
<proteinExistence type="predicted"/>
<dbReference type="Proteomes" id="UP000622860">
    <property type="component" value="Unassembled WGS sequence"/>
</dbReference>
<gene>
    <name evidence="2" type="ORF">GCM10011398_24470</name>
</gene>
<keyword evidence="3" id="KW-1185">Reference proteome</keyword>
<evidence type="ECO:0000313" key="2">
    <source>
        <dbReference type="EMBL" id="GGG78338.1"/>
    </source>
</evidence>
<dbReference type="InterPro" id="IPR046221">
    <property type="entry name" value="DUF6254"/>
</dbReference>
<dbReference type="AlphaFoldDB" id="A0A917M5A8"/>
<name>A0A917M5A8_9BACI</name>
<evidence type="ECO:0000256" key="1">
    <source>
        <dbReference type="SAM" id="MobiDB-lite"/>
    </source>
</evidence>
<accession>A0A917M5A8</accession>
<dbReference type="EMBL" id="BMFR01000010">
    <property type="protein sequence ID" value="GGG78338.1"/>
    <property type="molecule type" value="Genomic_DNA"/>
</dbReference>
<dbReference type="RefSeq" id="WP_229683166.1">
    <property type="nucleotide sequence ID" value="NZ_BMFR01000010.1"/>
</dbReference>
<dbReference type="Pfam" id="PF19767">
    <property type="entry name" value="DUF6254"/>
    <property type="match status" value="1"/>
</dbReference>
<evidence type="ECO:0000313" key="3">
    <source>
        <dbReference type="Proteomes" id="UP000622860"/>
    </source>
</evidence>
<sequence length="41" mass="4737">MSKPKRQQEREWRGRKAAQNPHGKVRSFDQIADEAGKDGDK</sequence>